<evidence type="ECO:0000313" key="1">
    <source>
        <dbReference type="EMBL" id="OHA89906.1"/>
    </source>
</evidence>
<gene>
    <name evidence="1" type="ORF">A2832_02105</name>
</gene>
<evidence type="ECO:0008006" key="3">
    <source>
        <dbReference type="Google" id="ProtNLM"/>
    </source>
</evidence>
<sequence>MRRRFLYSIPSIVILGLVSFVLAKGAVKIILKEEESRKRVEDLQAEVATMALREETLKRSIERLETPEGIEDEIKDKFGVVREGEHVAIIVDEKRAATSTDDSSAPWYKRFWGVIIGK</sequence>
<dbReference type="AlphaFoldDB" id="A0A1G2SXY9"/>
<dbReference type="Proteomes" id="UP000178538">
    <property type="component" value="Unassembled WGS sequence"/>
</dbReference>
<dbReference type="InterPro" id="IPR007060">
    <property type="entry name" value="FtsL/DivIC"/>
</dbReference>
<dbReference type="Pfam" id="PF04977">
    <property type="entry name" value="DivIC"/>
    <property type="match status" value="1"/>
</dbReference>
<organism evidence="1 2">
    <name type="scientific">Candidatus Zambryskibacteria bacterium RIFCSPHIGHO2_01_FULL_44_22b</name>
    <dbReference type="NCBI Taxonomy" id="1802737"/>
    <lineage>
        <taxon>Bacteria</taxon>
        <taxon>Candidatus Zambryskiibacteriota</taxon>
    </lineage>
</organism>
<reference evidence="1 2" key="1">
    <citation type="journal article" date="2016" name="Nat. Commun.">
        <title>Thousands of microbial genomes shed light on interconnected biogeochemical processes in an aquifer system.</title>
        <authorList>
            <person name="Anantharaman K."/>
            <person name="Brown C.T."/>
            <person name="Hug L.A."/>
            <person name="Sharon I."/>
            <person name="Castelle C.J."/>
            <person name="Probst A.J."/>
            <person name="Thomas B.C."/>
            <person name="Singh A."/>
            <person name="Wilkins M.J."/>
            <person name="Karaoz U."/>
            <person name="Brodie E.L."/>
            <person name="Williams K.H."/>
            <person name="Hubbard S.S."/>
            <person name="Banfield J.F."/>
        </authorList>
    </citation>
    <scope>NUCLEOTIDE SEQUENCE [LARGE SCALE GENOMIC DNA]</scope>
</reference>
<comment type="caution">
    <text evidence="1">The sequence shown here is derived from an EMBL/GenBank/DDBJ whole genome shotgun (WGS) entry which is preliminary data.</text>
</comment>
<dbReference type="EMBL" id="MHVG01000023">
    <property type="protein sequence ID" value="OHA89906.1"/>
    <property type="molecule type" value="Genomic_DNA"/>
</dbReference>
<accession>A0A1G2SXY9</accession>
<name>A0A1G2SXY9_9BACT</name>
<proteinExistence type="predicted"/>
<protein>
    <recommendedName>
        <fullName evidence="3">Septum formation initiator</fullName>
    </recommendedName>
</protein>
<dbReference type="STRING" id="1802737.A2832_02105"/>
<evidence type="ECO:0000313" key="2">
    <source>
        <dbReference type="Proteomes" id="UP000178538"/>
    </source>
</evidence>